<reference evidence="1" key="1">
    <citation type="journal article" date="2021" name="Proc. Natl. Acad. Sci. U.S.A.">
        <title>A Catalog of Tens of Thousands of Viruses from Human Metagenomes Reveals Hidden Associations with Chronic Diseases.</title>
        <authorList>
            <person name="Tisza M.J."/>
            <person name="Buck C.B."/>
        </authorList>
    </citation>
    <scope>NUCLEOTIDE SEQUENCE</scope>
    <source>
        <strain evidence="1">CtRci5</strain>
    </source>
</reference>
<protein>
    <submittedName>
        <fullName evidence="1">Ferredoxin I</fullName>
    </submittedName>
</protein>
<accession>A0A8S5V6F0</accession>
<name>A0A8S5V6F0_9CAUD</name>
<proteinExistence type="predicted"/>
<evidence type="ECO:0000313" key="1">
    <source>
        <dbReference type="EMBL" id="DAG02330.1"/>
    </source>
</evidence>
<dbReference type="EMBL" id="BK016208">
    <property type="protein sequence ID" value="DAG02330.1"/>
    <property type="molecule type" value="Genomic_DNA"/>
</dbReference>
<organism evidence="1">
    <name type="scientific">Myoviridae sp. ctRci5</name>
    <dbReference type="NCBI Taxonomy" id="2825105"/>
    <lineage>
        <taxon>Viruses</taxon>
        <taxon>Duplodnaviria</taxon>
        <taxon>Heunggongvirae</taxon>
        <taxon>Uroviricota</taxon>
        <taxon>Caudoviricetes</taxon>
    </lineage>
</organism>
<sequence>MTSLFETEHAQLACRLTEKLGGVYLPENINVTVSAYFARVEISQYGEKVWIHIGNSTGNLGVRAAYKPRGIDEYQVLTRRRDQIEAAIDQLIEERKKA</sequence>